<accession>A0A3A9KB11</accession>
<evidence type="ECO:0000256" key="6">
    <source>
        <dbReference type="SAM" id="Phobius"/>
    </source>
</evidence>
<comment type="caution">
    <text evidence="7">The sequence shown here is derived from an EMBL/GenBank/DDBJ whole genome shotgun (WGS) entry which is preliminary data.</text>
</comment>
<evidence type="ECO:0000256" key="3">
    <source>
        <dbReference type="ARBA" id="ARBA00022692"/>
    </source>
</evidence>
<evidence type="ECO:0000256" key="2">
    <source>
        <dbReference type="ARBA" id="ARBA00007511"/>
    </source>
</evidence>
<organism evidence="7 8">
    <name type="scientific">Salipaludibacillus neizhouensis</name>
    <dbReference type="NCBI Taxonomy" id="885475"/>
    <lineage>
        <taxon>Bacteria</taxon>
        <taxon>Bacillati</taxon>
        <taxon>Bacillota</taxon>
        <taxon>Bacilli</taxon>
        <taxon>Bacillales</taxon>
        <taxon>Bacillaceae</taxon>
    </lineage>
</organism>
<keyword evidence="8" id="KW-1185">Reference proteome</keyword>
<keyword evidence="5 6" id="KW-0472">Membrane</keyword>
<dbReference type="Proteomes" id="UP000281498">
    <property type="component" value="Unassembled WGS sequence"/>
</dbReference>
<dbReference type="AlphaFoldDB" id="A0A3A9KB11"/>
<comment type="subcellular location">
    <subcellularLocation>
        <location evidence="1">Membrane</location>
        <topology evidence="1">Multi-pass membrane protein</topology>
    </subcellularLocation>
</comment>
<reference evidence="7 8" key="1">
    <citation type="submission" date="2017-10" db="EMBL/GenBank/DDBJ databases">
        <title>Bacillus sp. nov., a halophilic bacterium isolated from a Keqin Lake.</title>
        <authorList>
            <person name="Wang H."/>
        </authorList>
    </citation>
    <scope>NUCLEOTIDE SEQUENCE [LARGE SCALE GENOMIC DNA]</scope>
    <source>
        <strain evidence="7 8">KCTC 13187</strain>
    </source>
</reference>
<feature type="transmembrane region" description="Helical" evidence="6">
    <location>
        <begin position="191"/>
        <end position="212"/>
    </location>
</feature>
<dbReference type="RefSeq" id="WP_110935107.1">
    <property type="nucleotide sequence ID" value="NZ_KZ614146.1"/>
</dbReference>
<feature type="transmembrane region" description="Helical" evidence="6">
    <location>
        <begin position="161"/>
        <end position="179"/>
    </location>
</feature>
<dbReference type="InterPro" id="IPR005496">
    <property type="entry name" value="Integral_membrane_TerC"/>
</dbReference>
<comment type="similarity">
    <text evidence="2">Belongs to the TerC family.</text>
</comment>
<proteinExistence type="inferred from homology"/>
<dbReference type="NCBIfam" id="TIGR03717">
    <property type="entry name" value="R_switched_YjbE"/>
    <property type="match status" value="1"/>
</dbReference>
<feature type="transmembrane region" description="Helical" evidence="6">
    <location>
        <begin position="133"/>
        <end position="154"/>
    </location>
</feature>
<evidence type="ECO:0000256" key="1">
    <source>
        <dbReference type="ARBA" id="ARBA00004141"/>
    </source>
</evidence>
<dbReference type="PANTHER" id="PTHR30238:SF4">
    <property type="entry name" value="SLL1022 PROTEIN"/>
    <property type="match status" value="1"/>
</dbReference>
<feature type="transmembrane region" description="Helical" evidence="6">
    <location>
        <begin position="69"/>
        <end position="86"/>
    </location>
</feature>
<protein>
    <recommendedName>
        <fullName evidence="9">Tellurium resistance protein TerC</fullName>
    </recommendedName>
</protein>
<dbReference type="GO" id="GO:0016020">
    <property type="term" value="C:membrane"/>
    <property type="evidence" value="ECO:0007669"/>
    <property type="project" value="UniProtKB-SubCell"/>
</dbReference>
<evidence type="ECO:0000256" key="5">
    <source>
        <dbReference type="ARBA" id="ARBA00023136"/>
    </source>
</evidence>
<feature type="transmembrane region" description="Helical" evidence="6">
    <location>
        <begin position="6"/>
        <end position="30"/>
    </location>
</feature>
<keyword evidence="3 6" id="KW-0812">Transmembrane</keyword>
<dbReference type="PANTHER" id="PTHR30238">
    <property type="entry name" value="MEMBRANE BOUND PREDICTED REDOX MODULATOR"/>
    <property type="match status" value="1"/>
</dbReference>
<evidence type="ECO:0000313" key="7">
    <source>
        <dbReference type="EMBL" id="RKL67732.1"/>
    </source>
</evidence>
<dbReference type="InterPro" id="IPR022301">
    <property type="entry name" value="Integral_membrane_YjbE"/>
</dbReference>
<dbReference type="Pfam" id="PF03741">
    <property type="entry name" value="TerC"/>
    <property type="match status" value="1"/>
</dbReference>
<evidence type="ECO:0000256" key="4">
    <source>
        <dbReference type="ARBA" id="ARBA00022989"/>
    </source>
</evidence>
<feature type="transmembrane region" description="Helical" evidence="6">
    <location>
        <begin position="42"/>
        <end position="63"/>
    </location>
</feature>
<gene>
    <name evidence="7" type="ORF">CR203_10320</name>
</gene>
<name>A0A3A9KB11_9BACI</name>
<keyword evidence="4 6" id="KW-1133">Transmembrane helix</keyword>
<sequence>MDSEFMISLLTIIGIDIVLGGDNAIVVALACRNLPVHLRNKAIISGILLAVVARGSLTIIAVHLLTVPFLMGIGGLFLLWIALRLIHIEEDPLDLPSHTKLRDAIKTIVIADIVMGFDNVLAVAGAAGGNTMLVFLGLMISIPIIIWGSKIILFIMTKFPIVIYLGAAVLVFTAGKMLLHEDLIISFLSSISFPIAWFIPSLIVSCLIIAALNNKIQGIALFFSRNKTKI</sequence>
<evidence type="ECO:0008006" key="9">
    <source>
        <dbReference type="Google" id="ProtNLM"/>
    </source>
</evidence>
<dbReference type="OrthoDB" id="5295733at2"/>
<evidence type="ECO:0000313" key="8">
    <source>
        <dbReference type="Proteomes" id="UP000281498"/>
    </source>
</evidence>
<dbReference type="EMBL" id="PDOE01000003">
    <property type="protein sequence ID" value="RKL67732.1"/>
    <property type="molecule type" value="Genomic_DNA"/>
</dbReference>